<dbReference type="EMBL" id="JAFDST010000004">
    <property type="protein sequence ID" value="MBP1083029.1"/>
    <property type="molecule type" value="Genomic_DNA"/>
</dbReference>
<dbReference type="InterPro" id="IPR025296">
    <property type="entry name" value="DUF4158"/>
</dbReference>
<gene>
    <name evidence="2" type="ORF">JOC74_003539</name>
</gene>
<protein>
    <recommendedName>
        <fullName evidence="1">DUF4158 domain-containing protein</fullName>
    </recommendedName>
</protein>
<feature type="domain" description="DUF4158" evidence="1">
    <location>
        <begin position="3"/>
        <end position="154"/>
    </location>
</feature>
<organism evidence="2 3">
    <name type="scientific">Bacillus capparidis</name>
    <dbReference type="NCBI Taxonomy" id="1840411"/>
    <lineage>
        <taxon>Bacteria</taxon>
        <taxon>Bacillati</taxon>
        <taxon>Bacillota</taxon>
        <taxon>Bacilli</taxon>
        <taxon>Bacillales</taxon>
        <taxon>Bacillaceae</taxon>
        <taxon>Bacillus</taxon>
    </lineage>
</organism>
<proteinExistence type="predicted"/>
<dbReference type="Pfam" id="PF13700">
    <property type="entry name" value="DUF4158"/>
    <property type="match status" value="1"/>
</dbReference>
<evidence type="ECO:0000259" key="1">
    <source>
        <dbReference type="Pfam" id="PF13700"/>
    </source>
</evidence>
<keyword evidence="3" id="KW-1185">Reference proteome</keyword>
<evidence type="ECO:0000313" key="3">
    <source>
        <dbReference type="Proteomes" id="UP000674416"/>
    </source>
</evidence>
<sequence length="470" mass="55043">MKRNWNEDELLEHFVVVPIERKLIGNKTGASRLGFAVLLKYFQQEARFPSKKQDIPKVVVEFMAQQLGVASALFEEYRWGADERNFTYHRKQIREFFGFRELTAKDNELLTEWLHGQVQFTHDIDYLKNQSYSLFRKWKVEPPSIGSLNRMIDSAIDTFEKNLYQSTYHQLSPRTCSRLDALLESHVDEHSEEGFEEEFHEKMESDILTFRHLLSSPRKPSVSTMEMEVQKLLAIKHLHIPPGLFHHLTPKLVKKYRLRAATETVTEMRAHPAPIRYTLLAILFSHRHGEVIDYLADLLDEITLKFGNKAKYTTRKEAVKELERVQGKNKHIVNLLKATVDYPEGVIQDTLFPIVSPSTIQNIIKDMTKNNREYKEKIYTKMHASYRGYYRHAFSNILMNLTFRSNNKFHQPVIEAIQLIREYGESGQRYFAAGDEVPIEGVIQPKWKDVIIETDSKGIERVNRSIMKLQ</sequence>
<comment type="caution">
    <text evidence="2">The sequence shown here is derived from an EMBL/GenBank/DDBJ whole genome shotgun (WGS) entry which is preliminary data.</text>
</comment>
<evidence type="ECO:0000313" key="2">
    <source>
        <dbReference type="EMBL" id="MBP1083029.1"/>
    </source>
</evidence>
<reference evidence="2 3" key="1">
    <citation type="submission" date="2021-01" db="EMBL/GenBank/DDBJ databases">
        <title>Genomic Encyclopedia of Type Strains, Phase IV (KMG-IV): sequencing the most valuable type-strain genomes for metagenomic binning, comparative biology and taxonomic classification.</title>
        <authorList>
            <person name="Goeker M."/>
        </authorList>
    </citation>
    <scope>NUCLEOTIDE SEQUENCE [LARGE SCALE GENOMIC DNA]</scope>
    <source>
        <strain evidence="2 3">DSM 103394</strain>
    </source>
</reference>
<name>A0ABS4D080_9BACI</name>
<accession>A0ABS4D080</accession>
<dbReference type="Proteomes" id="UP000674416">
    <property type="component" value="Unassembled WGS sequence"/>
</dbReference>